<evidence type="ECO:0000256" key="1">
    <source>
        <dbReference type="ARBA" id="ARBA00010729"/>
    </source>
</evidence>
<dbReference type="InterPro" id="IPR036872">
    <property type="entry name" value="CH_dom_sf"/>
</dbReference>
<dbReference type="EMBL" id="HBEY01027975">
    <property type="protein sequence ID" value="CAD8609879.1"/>
    <property type="molecule type" value="Transcribed_RNA"/>
</dbReference>
<reference evidence="9" key="1">
    <citation type="submission" date="2021-01" db="EMBL/GenBank/DDBJ databases">
        <authorList>
            <person name="Corre E."/>
            <person name="Pelletier E."/>
            <person name="Niang G."/>
            <person name="Scheremetjew M."/>
            <person name="Finn R."/>
            <person name="Kale V."/>
            <person name="Holt S."/>
            <person name="Cochrane G."/>
            <person name="Meng A."/>
            <person name="Brown T."/>
            <person name="Cohen L."/>
        </authorList>
    </citation>
    <scope>NUCLEOTIDE SEQUENCE</scope>
    <source>
        <strain evidence="9">PLY182g</strain>
    </source>
</reference>
<dbReference type="PANTHER" id="PTHR10623">
    <property type="entry name" value="MICROTUBULE-ASSOCIATED PROTEIN RP/EB FAMILY MEMBER"/>
    <property type="match status" value="1"/>
</dbReference>
<gene>
    <name evidence="9" type="ORF">CPEL01642_LOCUS13257</name>
</gene>
<dbReference type="Gene3D" id="1.10.418.10">
    <property type="entry name" value="Calponin-like domain"/>
    <property type="match status" value="1"/>
</dbReference>
<dbReference type="AlphaFoldDB" id="A0A7S0Q439"/>
<dbReference type="InterPro" id="IPR001715">
    <property type="entry name" value="CH_dom"/>
</dbReference>
<name>A0A7S0Q439_9EUKA</name>
<comment type="similarity">
    <text evidence="1">Belongs to the MAPRE family.</text>
</comment>
<keyword evidence="5" id="KW-0493">Microtubule</keyword>
<keyword evidence="2" id="KW-0132">Cell division</keyword>
<dbReference type="CDD" id="cd00014">
    <property type="entry name" value="CH_SF"/>
    <property type="match status" value="1"/>
</dbReference>
<proteinExistence type="inferred from homology"/>
<dbReference type="InterPro" id="IPR004953">
    <property type="entry name" value="EB1_C"/>
</dbReference>
<dbReference type="GO" id="GO:0051301">
    <property type="term" value="P:cell division"/>
    <property type="evidence" value="ECO:0007669"/>
    <property type="project" value="UniProtKB-KW"/>
</dbReference>
<evidence type="ECO:0000259" key="7">
    <source>
        <dbReference type="PROSITE" id="PS50021"/>
    </source>
</evidence>
<dbReference type="InterPro" id="IPR027328">
    <property type="entry name" value="MAPRE"/>
</dbReference>
<dbReference type="PROSITE" id="PS50021">
    <property type="entry name" value="CH"/>
    <property type="match status" value="1"/>
</dbReference>
<dbReference type="GO" id="GO:0005874">
    <property type="term" value="C:microtubule"/>
    <property type="evidence" value="ECO:0007669"/>
    <property type="project" value="UniProtKB-KW"/>
</dbReference>
<evidence type="ECO:0000256" key="3">
    <source>
        <dbReference type="ARBA" id="ARBA00022776"/>
    </source>
</evidence>
<feature type="compositionally biased region" description="Low complexity" evidence="6">
    <location>
        <begin position="162"/>
        <end position="172"/>
    </location>
</feature>
<keyword evidence="4" id="KW-0131">Cell cycle</keyword>
<feature type="domain" description="Calponin-homology (CH)" evidence="7">
    <location>
        <begin position="10"/>
        <end position="114"/>
    </location>
</feature>
<evidence type="ECO:0000259" key="8">
    <source>
        <dbReference type="PROSITE" id="PS51230"/>
    </source>
</evidence>
<dbReference type="Gene3D" id="1.20.5.1430">
    <property type="match status" value="1"/>
</dbReference>
<evidence type="ECO:0000256" key="4">
    <source>
        <dbReference type="ARBA" id="ARBA00023306"/>
    </source>
</evidence>
<dbReference type="GO" id="GO:0008017">
    <property type="term" value="F:microtubule binding"/>
    <property type="evidence" value="ECO:0007669"/>
    <property type="project" value="InterPro"/>
</dbReference>
<evidence type="ECO:0000313" key="9">
    <source>
        <dbReference type="EMBL" id="CAD8609879.1"/>
    </source>
</evidence>
<dbReference type="SUPFAM" id="SSF47576">
    <property type="entry name" value="Calponin-homology domain, CH-domain"/>
    <property type="match status" value="1"/>
</dbReference>
<evidence type="ECO:0000256" key="2">
    <source>
        <dbReference type="ARBA" id="ARBA00022618"/>
    </source>
</evidence>
<accession>A0A7S0Q439</accession>
<dbReference type="PROSITE" id="PS51230">
    <property type="entry name" value="EB1_C"/>
    <property type="match status" value="1"/>
</dbReference>
<organism evidence="9">
    <name type="scientific">Coccolithus braarudii</name>
    <dbReference type="NCBI Taxonomy" id="221442"/>
    <lineage>
        <taxon>Eukaryota</taxon>
        <taxon>Haptista</taxon>
        <taxon>Haptophyta</taxon>
        <taxon>Prymnesiophyceae</taxon>
        <taxon>Coccolithales</taxon>
        <taxon>Coccolithaceae</taxon>
        <taxon>Coccolithus</taxon>
    </lineage>
</organism>
<protein>
    <recommendedName>
        <fullName evidence="10">Calponin-homology (CH) domain-containing protein</fullName>
    </recommendedName>
</protein>
<evidence type="ECO:0008006" key="10">
    <source>
        <dbReference type="Google" id="ProtNLM"/>
    </source>
</evidence>
<feature type="region of interest" description="Disordered" evidence="6">
    <location>
        <begin position="129"/>
        <end position="172"/>
    </location>
</feature>
<dbReference type="Pfam" id="PF00307">
    <property type="entry name" value="CH"/>
    <property type="match status" value="1"/>
</dbReference>
<evidence type="ECO:0000256" key="6">
    <source>
        <dbReference type="SAM" id="MobiDB-lite"/>
    </source>
</evidence>
<sequence length="256" mass="28058">MNEMSSSSNPPSRKELATWASQLLGHRVNQTIDKQFANGVAFCKLLDVIRPGSVELRKMNPKAIAESDAMNNFKVLQAALHKLYIYNAIDLTLLARGQPQETLALLQHLHGMHVGDGGALTQIDGNVAEGRGARKRRAEPPSAMGKREGTCRSFAHQSTPRPADAPVSAASPAGSAAVEAALRSQLDQARARERHLVAQVRALGEERDFYLVKLDLVEEACEARDCSQLPKRIRRILRCTEEEMQNGLGNSDYAHS</sequence>
<dbReference type="SMART" id="SM00033">
    <property type="entry name" value="CH"/>
    <property type="match status" value="1"/>
</dbReference>
<evidence type="ECO:0000256" key="5">
    <source>
        <dbReference type="PROSITE-ProRule" id="PRU00576"/>
    </source>
</evidence>
<keyword evidence="3" id="KW-0498">Mitosis</keyword>
<feature type="domain" description="EB1 C-terminal" evidence="8">
    <location>
        <begin position="178"/>
        <end position="246"/>
    </location>
</feature>